<evidence type="ECO:0000313" key="2">
    <source>
        <dbReference type="Proteomes" id="UP000824782"/>
    </source>
</evidence>
<evidence type="ECO:0000313" key="1">
    <source>
        <dbReference type="EMBL" id="KAG8551091.1"/>
    </source>
</evidence>
<dbReference type="Proteomes" id="UP000824782">
    <property type="component" value="Unassembled WGS sequence"/>
</dbReference>
<dbReference type="AlphaFoldDB" id="A0AAV6ZWQ5"/>
<accession>A0AAV6ZWQ5</accession>
<sequence>MGGDFNLIFSELIDRQSLNQRPISPVLKRLYRDFRVLLHELLQHLKFFYDQNDGSVSSEAILWEAQKAVMRGHCISLGSRLKKDSMWQLTDHQDTVNRPYAKLYSLPSD</sequence>
<keyword evidence="2" id="KW-1185">Reference proteome</keyword>
<name>A0AAV6ZWQ5_ENGPU</name>
<comment type="caution">
    <text evidence="1">The sequence shown here is derived from an EMBL/GenBank/DDBJ whole genome shotgun (WGS) entry which is preliminary data.</text>
</comment>
<organism evidence="1 2">
    <name type="scientific">Engystomops pustulosus</name>
    <name type="common">Tungara frog</name>
    <name type="synonym">Physalaemus pustulosus</name>
    <dbReference type="NCBI Taxonomy" id="76066"/>
    <lineage>
        <taxon>Eukaryota</taxon>
        <taxon>Metazoa</taxon>
        <taxon>Chordata</taxon>
        <taxon>Craniata</taxon>
        <taxon>Vertebrata</taxon>
        <taxon>Euteleostomi</taxon>
        <taxon>Amphibia</taxon>
        <taxon>Batrachia</taxon>
        <taxon>Anura</taxon>
        <taxon>Neobatrachia</taxon>
        <taxon>Hyloidea</taxon>
        <taxon>Leptodactylidae</taxon>
        <taxon>Leiuperinae</taxon>
        <taxon>Engystomops</taxon>
    </lineage>
</organism>
<reference evidence="1" key="1">
    <citation type="thesis" date="2020" institute="ProQuest LLC" country="789 East Eisenhower Parkway, Ann Arbor, MI, USA">
        <title>Comparative Genomics and Chromosome Evolution.</title>
        <authorList>
            <person name="Mudd A.B."/>
        </authorList>
    </citation>
    <scope>NUCLEOTIDE SEQUENCE</scope>
    <source>
        <strain evidence="1">237g6f4</strain>
        <tissue evidence="1">Blood</tissue>
    </source>
</reference>
<gene>
    <name evidence="1" type="ORF">GDO81_018454</name>
</gene>
<proteinExistence type="predicted"/>
<dbReference type="EMBL" id="WNYA01000012">
    <property type="protein sequence ID" value="KAG8551091.1"/>
    <property type="molecule type" value="Genomic_DNA"/>
</dbReference>
<protein>
    <submittedName>
        <fullName evidence="1">Uncharacterized protein</fullName>
    </submittedName>
</protein>